<feature type="non-terminal residue" evidence="8">
    <location>
        <position position="227"/>
    </location>
</feature>
<dbReference type="KEGG" id="psco:LY89DRAFT_570473"/>
<dbReference type="AlphaFoldDB" id="A0A194WU04"/>
<feature type="active site" description="Charge relay system" evidence="5">
    <location>
        <position position="49"/>
    </location>
</feature>
<dbReference type="Pfam" id="PF00082">
    <property type="entry name" value="Peptidase_S8"/>
    <property type="match status" value="1"/>
</dbReference>
<proteinExistence type="inferred from homology"/>
<dbReference type="PROSITE" id="PS51892">
    <property type="entry name" value="SUBTILASE"/>
    <property type="match status" value="1"/>
</dbReference>
<dbReference type="CDD" id="cd00306">
    <property type="entry name" value="Peptidases_S8_S53"/>
    <property type="match status" value="1"/>
</dbReference>
<accession>A0A194WU04</accession>
<dbReference type="PROSITE" id="PS00136">
    <property type="entry name" value="SUBTILASE_ASP"/>
    <property type="match status" value="1"/>
</dbReference>
<dbReference type="PANTHER" id="PTHR43399">
    <property type="entry name" value="SUBTILISIN-RELATED"/>
    <property type="match status" value="1"/>
</dbReference>
<reference evidence="8 9" key="1">
    <citation type="submission" date="2015-10" db="EMBL/GenBank/DDBJ databases">
        <title>Full genome of DAOMC 229536 Phialocephala scopiformis, a fungal endophyte of spruce producing the potent anti-insectan compound rugulosin.</title>
        <authorList>
            <consortium name="DOE Joint Genome Institute"/>
            <person name="Walker A.K."/>
            <person name="Frasz S.L."/>
            <person name="Seifert K.A."/>
            <person name="Miller J.D."/>
            <person name="Mondo S.J."/>
            <person name="Labutti K."/>
            <person name="Lipzen A."/>
            <person name="Dockter R."/>
            <person name="Kennedy M."/>
            <person name="Grigoriev I.V."/>
            <person name="Spatafora J.W."/>
        </authorList>
    </citation>
    <scope>NUCLEOTIDE SEQUENCE [LARGE SCALE GENOMIC DNA]</scope>
    <source>
        <strain evidence="8 9">CBS 120377</strain>
    </source>
</reference>
<dbReference type="OrthoDB" id="206201at2759"/>
<evidence type="ECO:0000256" key="2">
    <source>
        <dbReference type="ARBA" id="ARBA00022670"/>
    </source>
</evidence>
<dbReference type="GO" id="GO:0004252">
    <property type="term" value="F:serine-type endopeptidase activity"/>
    <property type="evidence" value="ECO:0007669"/>
    <property type="project" value="UniProtKB-UniRule"/>
</dbReference>
<dbReference type="InterPro" id="IPR051048">
    <property type="entry name" value="Peptidase_S8/S53_subtilisin"/>
</dbReference>
<dbReference type="PANTHER" id="PTHR43399:SF4">
    <property type="entry name" value="CELL WALL-ASSOCIATED PROTEASE"/>
    <property type="match status" value="1"/>
</dbReference>
<evidence type="ECO:0000256" key="4">
    <source>
        <dbReference type="ARBA" id="ARBA00022825"/>
    </source>
</evidence>
<dbReference type="SUPFAM" id="SSF52743">
    <property type="entry name" value="Subtilisin-like"/>
    <property type="match status" value="1"/>
</dbReference>
<evidence type="ECO:0000313" key="8">
    <source>
        <dbReference type="EMBL" id="KUJ11431.1"/>
    </source>
</evidence>
<dbReference type="PRINTS" id="PR00723">
    <property type="entry name" value="SUBTILISIN"/>
</dbReference>
<organism evidence="8 9">
    <name type="scientific">Mollisia scopiformis</name>
    <name type="common">Conifer needle endophyte fungus</name>
    <name type="synonym">Phialocephala scopiformis</name>
    <dbReference type="NCBI Taxonomy" id="149040"/>
    <lineage>
        <taxon>Eukaryota</taxon>
        <taxon>Fungi</taxon>
        <taxon>Dikarya</taxon>
        <taxon>Ascomycota</taxon>
        <taxon>Pezizomycotina</taxon>
        <taxon>Leotiomycetes</taxon>
        <taxon>Helotiales</taxon>
        <taxon>Mollisiaceae</taxon>
        <taxon>Mollisia</taxon>
    </lineage>
</organism>
<dbReference type="InterPro" id="IPR000209">
    <property type="entry name" value="Peptidase_S8/S53_dom"/>
</dbReference>
<feature type="domain" description="Peptidase S8/S53" evidence="7">
    <location>
        <begin position="1"/>
        <end position="226"/>
    </location>
</feature>
<dbReference type="InterPro" id="IPR023828">
    <property type="entry name" value="Peptidase_S8_Ser-AS"/>
</dbReference>
<keyword evidence="3 5" id="KW-0378">Hydrolase</keyword>
<evidence type="ECO:0000256" key="3">
    <source>
        <dbReference type="ARBA" id="ARBA00022801"/>
    </source>
</evidence>
<keyword evidence="2 5" id="KW-0645">Protease</keyword>
<dbReference type="RefSeq" id="XP_018065786.1">
    <property type="nucleotide sequence ID" value="XM_018208587.1"/>
</dbReference>
<evidence type="ECO:0000256" key="1">
    <source>
        <dbReference type="ARBA" id="ARBA00011073"/>
    </source>
</evidence>
<dbReference type="GO" id="GO:0006508">
    <property type="term" value="P:proteolysis"/>
    <property type="evidence" value="ECO:0007669"/>
    <property type="project" value="UniProtKB-KW"/>
</dbReference>
<dbReference type="Gene3D" id="3.40.50.200">
    <property type="entry name" value="Peptidase S8/S53 domain"/>
    <property type="match status" value="1"/>
</dbReference>
<evidence type="ECO:0000313" key="9">
    <source>
        <dbReference type="Proteomes" id="UP000070700"/>
    </source>
</evidence>
<evidence type="ECO:0000259" key="7">
    <source>
        <dbReference type="Pfam" id="PF00082"/>
    </source>
</evidence>
<dbReference type="InterPro" id="IPR036852">
    <property type="entry name" value="Peptidase_S8/S53_dom_sf"/>
</dbReference>
<keyword evidence="9" id="KW-1185">Reference proteome</keyword>
<dbReference type="PROSITE" id="PS00138">
    <property type="entry name" value="SUBTILASE_SER"/>
    <property type="match status" value="1"/>
</dbReference>
<sequence length="227" mass="24452">VKIAILDTGIDIGHPYFAADQAGKPSERRIKSCEDFLDPKGAAQDVCGHGTHCVGLLRKVAPEADIYVARVAKDFDESLDPEVVARAILRACRDKKDENGIRNWNVDIITLSFGFYEMSKVVQKAIQEALWKPVLIFAAASNNGTQKRVTFPAWLTGVICVHSAMANGAASLFNPDASPPRNFSILGENLKSAWIRSPGNPNAEKVMSGTSMATPIAAGVAALVLEF</sequence>
<gene>
    <name evidence="8" type="ORF">LY89DRAFT_570473</name>
</gene>
<feature type="active site" description="Charge relay system" evidence="5">
    <location>
        <position position="7"/>
    </location>
</feature>
<dbReference type="InterPro" id="IPR023827">
    <property type="entry name" value="Peptidase_S8_Asp-AS"/>
</dbReference>
<keyword evidence="4 5" id="KW-0720">Serine protease</keyword>
<dbReference type="InterPro" id="IPR015500">
    <property type="entry name" value="Peptidase_S8_subtilisin-rel"/>
</dbReference>
<evidence type="ECO:0000256" key="6">
    <source>
        <dbReference type="RuleBase" id="RU003355"/>
    </source>
</evidence>
<feature type="non-terminal residue" evidence="8">
    <location>
        <position position="1"/>
    </location>
</feature>
<dbReference type="Proteomes" id="UP000070700">
    <property type="component" value="Unassembled WGS sequence"/>
</dbReference>
<protein>
    <submittedName>
        <fullName evidence="8">Subtilisin-like protein</fullName>
    </submittedName>
</protein>
<dbReference type="GeneID" id="28818313"/>
<evidence type="ECO:0000256" key="5">
    <source>
        <dbReference type="PROSITE-ProRule" id="PRU01240"/>
    </source>
</evidence>
<feature type="active site" description="Charge relay system" evidence="5">
    <location>
        <position position="211"/>
    </location>
</feature>
<dbReference type="InParanoid" id="A0A194WU04"/>
<dbReference type="EMBL" id="KQ947426">
    <property type="protein sequence ID" value="KUJ11431.1"/>
    <property type="molecule type" value="Genomic_DNA"/>
</dbReference>
<comment type="similarity">
    <text evidence="1 5 6">Belongs to the peptidase S8 family.</text>
</comment>
<name>A0A194WU04_MOLSC</name>